<dbReference type="Proteomes" id="UP000007575">
    <property type="component" value="Chromosome"/>
</dbReference>
<dbReference type="PATRIC" id="fig|745776.4.peg.1927"/>
<reference evidence="1 2" key="1">
    <citation type="journal article" date="2012" name="PLoS ONE">
        <title>Genome sequence and transcriptome analysis of the radioresistant bacterium Deinococcus gobiensis: insights into the extreme environmental adaptations.</title>
        <authorList>
            <person name="Yuan M."/>
            <person name="Chen M."/>
            <person name="Zhang W."/>
            <person name="Lu W."/>
            <person name="Wang J."/>
            <person name="Yang M."/>
            <person name="Zhao P."/>
            <person name="Tang R."/>
            <person name="Li X."/>
            <person name="Hao Y."/>
            <person name="Zhou Z."/>
            <person name="Zhan Y."/>
            <person name="Yu H."/>
            <person name="Teng C."/>
            <person name="Yan Y."/>
            <person name="Ping S."/>
            <person name="Wang Y."/>
            <person name="Lin M."/>
        </authorList>
    </citation>
    <scope>NUCLEOTIDE SEQUENCE [LARGE SCALE GENOMIC DNA]</scope>
    <source>
        <strain evidence="1 2">I-0</strain>
    </source>
</reference>
<dbReference type="HOGENOM" id="CLU_2698512_0_0_0"/>
<proteinExistence type="predicted"/>
<dbReference type="EMBL" id="CP002191">
    <property type="protein sequence ID" value="AFD25805.1"/>
    <property type="molecule type" value="Genomic_DNA"/>
</dbReference>
<dbReference type="OrthoDB" id="9999036at2"/>
<name>H8GX76_DEIGI</name>
<evidence type="ECO:0000313" key="2">
    <source>
        <dbReference type="Proteomes" id="UP000007575"/>
    </source>
</evidence>
<dbReference type="AlphaFoldDB" id="H8GX76"/>
<organism evidence="1 2">
    <name type="scientific">Deinococcus gobiensis (strain DSM 21396 / JCM 16679 / CGMCC 1.7299 / I-0)</name>
    <dbReference type="NCBI Taxonomy" id="745776"/>
    <lineage>
        <taxon>Bacteria</taxon>
        <taxon>Thermotogati</taxon>
        <taxon>Deinococcota</taxon>
        <taxon>Deinococci</taxon>
        <taxon>Deinococcales</taxon>
        <taxon>Deinococcaceae</taxon>
        <taxon>Deinococcus</taxon>
    </lineage>
</organism>
<protein>
    <submittedName>
        <fullName evidence="1">Uncharacterized protein</fullName>
    </submittedName>
</protein>
<sequence length="73" mass="7710">MPERPAYDLMEVNNVEKIAGPSPKKKRAPQPELYLGSITTGSGVDIHSPEGKTALFKALLSIAPKPQAAPKAG</sequence>
<accession>H8GX76</accession>
<gene>
    <name evidence="1" type="ordered locus">DGo_CA1878</name>
</gene>
<evidence type="ECO:0000313" key="1">
    <source>
        <dbReference type="EMBL" id="AFD25805.1"/>
    </source>
</evidence>
<keyword evidence="2" id="KW-1185">Reference proteome</keyword>
<dbReference type="RefSeq" id="WP_014685288.1">
    <property type="nucleotide sequence ID" value="NC_017790.1"/>
</dbReference>
<dbReference type="KEGG" id="dgo:DGo_CA1878"/>